<evidence type="ECO:0000256" key="2">
    <source>
        <dbReference type="ARBA" id="ARBA00047778"/>
    </source>
</evidence>
<organism evidence="3 4">
    <name type="scientific">Stackebrandtia endophytica</name>
    <dbReference type="NCBI Taxonomy" id="1496996"/>
    <lineage>
        <taxon>Bacteria</taxon>
        <taxon>Bacillati</taxon>
        <taxon>Actinomycetota</taxon>
        <taxon>Actinomycetes</taxon>
        <taxon>Glycomycetales</taxon>
        <taxon>Glycomycetaceae</taxon>
        <taxon>Stackebrandtia</taxon>
    </lineage>
</organism>
<dbReference type="PANTHER" id="PTHR33569">
    <property type="entry name" value="UREASE"/>
    <property type="match status" value="1"/>
</dbReference>
<dbReference type="CDD" id="cd00407">
    <property type="entry name" value="Urease_beta"/>
    <property type="match status" value="1"/>
</dbReference>
<accession>A0A543AVM9</accession>
<keyword evidence="1" id="KW-0378">Hydrolase</keyword>
<dbReference type="PANTHER" id="PTHR33569:SF1">
    <property type="entry name" value="UREASE"/>
    <property type="match status" value="1"/>
</dbReference>
<dbReference type="AlphaFoldDB" id="A0A543AVM9"/>
<dbReference type="Gene3D" id="2.10.150.10">
    <property type="entry name" value="Urease, beta subunit"/>
    <property type="match status" value="1"/>
</dbReference>
<name>A0A543AVM9_9ACTN</name>
<gene>
    <name evidence="3" type="ORF">FB566_2168</name>
</gene>
<evidence type="ECO:0000313" key="4">
    <source>
        <dbReference type="Proteomes" id="UP000317043"/>
    </source>
</evidence>
<keyword evidence="4" id="KW-1185">Reference proteome</keyword>
<dbReference type="EMBL" id="VFOW01000001">
    <property type="protein sequence ID" value="TQL76635.1"/>
    <property type="molecule type" value="Genomic_DNA"/>
</dbReference>
<dbReference type="InterPro" id="IPR036461">
    <property type="entry name" value="Urease_betasu_sf"/>
</dbReference>
<reference evidence="3 4" key="1">
    <citation type="submission" date="2019-06" db="EMBL/GenBank/DDBJ databases">
        <title>Sequencing the genomes of 1000 actinobacteria strains.</title>
        <authorList>
            <person name="Klenk H.-P."/>
        </authorList>
    </citation>
    <scope>NUCLEOTIDE SEQUENCE [LARGE SCALE GENOMIC DNA]</scope>
    <source>
        <strain evidence="3 4">DSM 45928</strain>
    </source>
</reference>
<dbReference type="RefSeq" id="WP_142038315.1">
    <property type="nucleotide sequence ID" value="NZ_JBHTGS010000001.1"/>
</dbReference>
<dbReference type="Pfam" id="PF00699">
    <property type="entry name" value="Urease_beta"/>
    <property type="match status" value="1"/>
</dbReference>
<proteinExistence type="predicted"/>
<evidence type="ECO:0000313" key="3">
    <source>
        <dbReference type="EMBL" id="TQL76635.1"/>
    </source>
</evidence>
<dbReference type="FunCoup" id="A0A543AVM9">
    <property type="interactions" value="14"/>
</dbReference>
<dbReference type="InterPro" id="IPR050069">
    <property type="entry name" value="Urease_subunit"/>
</dbReference>
<dbReference type="NCBIfam" id="TIGR00192">
    <property type="entry name" value="urease_beta"/>
    <property type="match status" value="1"/>
</dbReference>
<sequence length="95" mass="10531">MIPGEIYPRIEPVEINVGRESQQIVIVNNGDRPIQIGSHIHLPDTNPALEFKREEAEGYRLDIEAGKSIRFEPGVSKIVDIVEFGGDKTVPGLQP</sequence>
<dbReference type="GO" id="GO:0009039">
    <property type="term" value="F:urease activity"/>
    <property type="evidence" value="ECO:0007669"/>
    <property type="project" value="UniProtKB-EC"/>
</dbReference>
<evidence type="ECO:0000256" key="1">
    <source>
        <dbReference type="ARBA" id="ARBA00022801"/>
    </source>
</evidence>
<protein>
    <submittedName>
        <fullName evidence="3">Urease subunit beta</fullName>
    </submittedName>
</protein>
<dbReference type="OrthoDB" id="9797217at2"/>
<dbReference type="InterPro" id="IPR002019">
    <property type="entry name" value="Urease_beta-like"/>
</dbReference>
<comment type="caution">
    <text evidence="3">The sequence shown here is derived from an EMBL/GenBank/DDBJ whole genome shotgun (WGS) entry which is preliminary data.</text>
</comment>
<comment type="catalytic activity">
    <reaction evidence="2">
        <text>urea + 2 H2O + H(+) = hydrogencarbonate + 2 NH4(+)</text>
        <dbReference type="Rhea" id="RHEA:20557"/>
        <dbReference type="ChEBI" id="CHEBI:15377"/>
        <dbReference type="ChEBI" id="CHEBI:15378"/>
        <dbReference type="ChEBI" id="CHEBI:16199"/>
        <dbReference type="ChEBI" id="CHEBI:17544"/>
        <dbReference type="ChEBI" id="CHEBI:28938"/>
        <dbReference type="EC" id="3.5.1.5"/>
    </reaction>
</comment>
<dbReference type="GO" id="GO:0035550">
    <property type="term" value="C:urease complex"/>
    <property type="evidence" value="ECO:0007669"/>
    <property type="project" value="InterPro"/>
</dbReference>
<dbReference type="GO" id="GO:0043419">
    <property type="term" value="P:urea catabolic process"/>
    <property type="evidence" value="ECO:0007669"/>
    <property type="project" value="InterPro"/>
</dbReference>
<dbReference type="SUPFAM" id="SSF51278">
    <property type="entry name" value="Urease, beta-subunit"/>
    <property type="match status" value="1"/>
</dbReference>
<dbReference type="Proteomes" id="UP000317043">
    <property type="component" value="Unassembled WGS sequence"/>
</dbReference>
<dbReference type="InParanoid" id="A0A543AVM9"/>